<dbReference type="EMBL" id="JABSNP010000007">
    <property type="protein sequence ID" value="NRT19136.1"/>
    <property type="molecule type" value="Genomic_DNA"/>
</dbReference>
<dbReference type="InterPro" id="IPR029060">
    <property type="entry name" value="PIN-like_dom_sf"/>
</dbReference>
<dbReference type="Pfam" id="PF13470">
    <property type="entry name" value="PIN_3"/>
    <property type="match status" value="1"/>
</dbReference>
<dbReference type="Gene3D" id="3.40.50.1010">
    <property type="entry name" value="5'-nuclease"/>
    <property type="match status" value="1"/>
</dbReference>
<dbReference type="Proteomes" id="UP000779507">
    <property type="component" value="Unassembled WGS sequence"/>
</dbReference>
<dbReference type="PANTHER" id="PTHR34610">
    <property type="entry name" value="SSL7007 PROTEIN"/>
    <property type="match status" value="1"/>
</dbReference>
<dbReference type="NCBIfam" id="TIGR00305">
    <property type="entry name" value="putative toxin-antitoxin system toxin component, PIN family"/>
    <property type="match status" value="1"/>
</dbReference>
<accession>A0ABX2FQ57</accession>
<gene>
    <name evidence="2" type="ORF">HNP98_001959</name>
</gene>
<dbReference type="PANTHER" id="PTHR34610:SF3">
    <property type="entry name" value="SSL7007 PROTEIN"/>
    <property type="match status" value="1"/>
</dbReference>
<evidence type="ECO:0000313" key="3">
    <source>
        <dbReference type="Proteomes" id="UP000779507"/>
    </source>
</evidence>
<evidence type="ECO:0000313" key="2">
    <source>
        <dbReference type="EMBL" id="NRT19136.1"/>
    </source>
</evidence>
<dbReference type="InterPro" id="IPR002716">
    <property type="entry name" value="PIN_dom"/>
</dbReference>
<feature type="domain" description="PIN" evidence="1">
    <location>
        <begin position="2"/>
        <end position="109"/>
    </location>
</feature>
<comment type="caution">
    <text evidence="2">The sequence shown here is derived from an EMBL/GenBank/DDBJ whole genome shotgun (WGS) entry which is preliminary data.</text>
</comment>
<dbReference type="InterPro" id="IPR002850">
    <property type="entry name" value="PIN_toxin-like"/>
</dbReference>
<protein>
    <submittedName>
        <fullName evidence="2">PIN family toxin of toxin-antitoxin system</fullName>
    </submittedName>
</protein>
<evidence type="ECO:0000259" key="1">
    <source>
        <dbReference type="Pfam" id="PF13470"/>
    </source>
</evidence>
<keyword evidence="3" id="KW-1185">Reference proteome</keyword>
<name>A0ABX2FQ57_9BACT</name>
<sequence length="133" mass="15040">MRIVLDTNVLLVSIGRQSPFRSIFDALLRQRLTLAVSTSILLEYEEILTQRNGPAVAQNVVEALRNLRNVSRHEVRYSWRLPFADPDDEKFVDCYVAAQADYLVSNDRHFEGLSAAGFPAMRVVSAAEFLTLL</sequence>
<dbReference type="RefSeq" id="WP_173809860.1">
    <property type="nucleotide sequence ID" value="NZ_JABSNP010000007.1"/>
</dbReference>
<reference evidence="2 3" key="1">
    <citation type="submission" date="2020-05" db="EMBL/GenBank/DDBJ databases">
        <title>Genomic Encyclopedia of Type Strains, Phase IV (KMG-V): Genome sequencing to study the core and pangenomes of soil and plant-associated prokaryotes.</title>
        <authorList>
            <person name="Whitman W."/>
        </authorList>
    </citation>
    <scope>NUCLEOTIDE SEQUENCE [LARGE SCALE GENOMIC DNA]</scope>
    <source>
        <strain evidence="2 3">9A</strain>
    </source>
</reference>
<dbReference type="SUPFAM" id="SSF88723">
    <property type="entry name" value="PIN domain-like"/>
    <property type="match status" value="1"/>
</dbReference>
<organism evidence="2 3">
    <name type="scientific">Hymenobacter caeli</name>
    <dbReference type="NCBI Taxonomy" id="2735894"/>
    <lineage>
        <taxon>Bacteria</taxon>
        <taxon>Pseudomonadati</taxon>
        <taxon>Bacteroidota</taxon>
        <taxon>Cytophagia</taxon>
        <taxon>Cytophagales</taxon>
        <taxon>Hymenobacteraceae</taxon>
        <taxon>Hymenobacter</taxon>
    </lineage>
</organism>
<proteinExistence type="predicted"/>